<dbReference type="Proteomes" id="UP001190700">
    <property type="component" value="Unassembled WGS sequence"/>
</dbReference>
<organism evidence="2 3">
    <name type="scientific">Cymbomonas tetramitiformis</name>
    <dbReference type="NCBI Taxonomy" id="36881"/>
    <lineage>
        <taxon>Eukaryota</taxon>
        <taxon>Viridiplantae</taxon>
        <taxon>Chlorophyta</taxon>
        <taxon>Pyramimonadophyceae</taxon>
        <taxon>Pyramimonadales</taxon>
        <taxon>Pyramimonadaceae</taxon>
        <taxon>Cymbomonas</taxon>
    </lineage>
</organism>
<dbReference type="EMBL" id="LGRX02015667">
    <property type="protein sequence ID" value="KAK3263160.1"/>
    <property type="molecule type" value="Genomic_DNA"/>
</dbReference>
<reference evidence="2 3" key="1">
    <citation type="journal article" date="2015" name="Genome Biol. Evol.">
        <title>Comparative Genomics of a Bacterivorous Green Alga Reveals Evolutionary Causalities and Consequences of Phago-Mixotrophic Mode of Nutrition.</title>
        <authorList>
            <person name="Burns J.A."/>
            <person name="Paasch A."/>
            <person name="Narechania A."/>
            <person name="Kim E."/>
        </authorList>
    </citation>
    <scope>NUCLEOTIDE SEQUENCE [LARGE SCALE GENOMIC DNA]</scope>
    <source>
        <strain evidence="2 3">PLY_AMNH</strain>
    </source>
</reference>
<evidence type="ECO:0000256" key="1">
    <source>
        <dbReference type="SAM" id="MobiDB-lite"/>
    </source>
</evidence>
<comment type="caution">
    <text evidence="2">The sequence shown here is derived from an EMBL/GenBank/DDBJ whole genome shotgun (WGS) entry which is preliminary data.</text>
</comment>
<protein>
    <submittedName>
        <fullName evidence="2">Uncharacterized protein</fullName>
    </submittedName>
</protein>
<feature type="region of interest" description="Disordered" evidence="1">
    <location>
        <begin position="299"/>
        <end position="321"/>
    </location>
</feature>
<feature type="non-terminal residue" evidence="2">
    <location>
        <position position="321"/>
    </location>
</feature>
<gene>
    <name evidence="2" type="ORF">CYMTET_28020</name>
</gene>
<feature type="non-terminal residue" evidence="2">
    <location>
        <position position="1"/>
    </location>
</feature>
<evidence type="ECO:0000313" key="3">
    <source>
        <dbReference type="Proteomes" id="UP001190700"/>
    </source>
</evidence>
<sequence>ARKTKNKERERHYRQMSAGGAEVEMMKARKDDEFLRSAFEEKLGQPIKEMNDQKLEQLLESTDLHLFGLTRKQIEKKGAGGSAGCSKFGKLTDAKKRRALEQDIEDTFNPTEKQDARVALNRFDKLQRKARRDFMIRSLKSNVFLARTEGDLKMRQSKKASTMQHLTEMEKLRRSALPTSRGISNPSAADKLAEDFFIQRLGWNSPKDEQLEHQIKTVRHQQNAEGEEMAGKLMAEKTANLELRLNSLVDLALDERGILDGTLTRRQHTGQELGQMAQSYGVPRFVPSVHKEHFRELSDLGADPPLLPQRNSPPGPLPSTS</sequence>
<accession>A0AAE0FP80</accession>
<dbReference type="AlphaFoldDB" id="A0AAE0FP80"/>
<keyword evidence="3" id="KW-1185">Reference proteome</keyword>
<evidence type="ECO:0000313" key="2">
    <source>
        <dbReference type="EMBL" id="KAK3263160.1"/>
    </source>
</evidence>
<feature type="compositionally biased region" description="Pro residues" evidence="1">
    <location>
        <begin position="305"/>
        <end position="321"/>
    </location>
</feature>
<feature type="region of interest" description="Disordered" evidence="1">
    <location>
        <begin position="1"/>
        <end position="21"/>
    </location>
</feature>
<name>A0AAE0FP80_9CHLO</name>
<proteinExistence type="predicted"/>